<dbReference type="EMBL" id="CP001826">
    <property type="protein sequence ID" value="ACZ43304.1"/>
    <property type="molecule type" value="Genomic_DNA"/>
</dbReference>
<name>D1CHT3_THET1</name>
<sequence length="76" mass="9158">MEHSDDPPIWHHLLHDEGLEASQGCPRCAQYEQMLLRLEEELSSIRRYLLISDTRNQLRYLALRRRELRDDQDIVN</sequence>
<organism evidence="1 2">
    <name type="scientific">Thermobaculum terrenum (strain ATCC BAA-798 / CCMEE 7001 / YNP1)</name>
    <dbReference type="NCBI Taxonomy" id="525904"/>
    <lineage>
        <taxon>Bacteria</taxon>
        <taxon>Bacillati</taxon>
        <taxon>Chloroflexota</taxon>
        <taxon>Chloroflexia</taxon>
        <taxon>Candidatus Thermobaculales</taxon>
        <taxon>Candidatus Thermobaculaceae</taxon>
        <taxon>Thermobaculum</taxon>
    </lineage>
</organism>
<keyword evidence="2" id="KW-1185">Reference proteome</keyword>
<reference evidence="2" key="1">
    <citation type="journal article" date="2010" name="Stand. Genomic Sci.">
        <title>Complete genome sequence of 'Thermobaculum terrenum' type strain (YNP1).</title>
        <authorList>
            <person name="Kiss H."/>
            <person name="Cleland D."/>
            <person name="Lapidus A."/>
            <person name="Lucas S."/>
            <person name="Glavina Del Rio T."/>
            <person name="Nolan M."/>
            <person name="Tice H."/>
            <person name="Han C."/>
            <person name="Goodwin L."/>
            <person name="Pitluck S."/>
            <person name="Liolios K."/>
            <person name="Ivanova N."/>
            <person name="Mavromatis K."/>
            <person name="Ovchinnikova G."/>
            <person name="Pati A."/>
            <person name="Chen A."/>
            <person name="Palaniappan K."/>
            <person name="Land M."/>
            <person name="Hauser L."/>
            <person name="Chang Y."/>
            <person name="Jeffries C."/>
            <person name="Lu M."/>
            <person name="Brettin T."/>
            <person name="Detter J."/>
            <person name="Goker M."/>
            <person name="Tindall B."/>
            <person name="Beck B."/>
            <person name="McDermott T."/>
            <person name="Woyke T."/>
            <person name="Bristow J."/>
            <person name="Eisen J."/>
            <person name="Markowitz V."/>
            <person name="Hugenholtz P."/>
            <person name="Kyrpides N."/>
            <person name="Klenk H."/>
            <person name="Cheng J."/>
        </authorList>
    </citation>
    <scope>NUCLEOTIDE SEQUENCE [LARGE SCALE GENOMIC DNA]</scope>
    <source>
        <strain evidence="2">ATCC BAA-798 / YNP1</strain>
    </source>
</reference>
<accession>D1CHT3</accession>
<gene>
    <name evidence="1" type="ordered locus">Tter_2409</name>
</gene>
<dbReference type="RefSeq" id="WP_012876335.1">
    <property type="nucleotide sequence ID" value="NC_013526.1"/>
</dbReference>
<dbReference type="HOGENOM" id="CLU_2653340_0_0_0"/>
<dbReference type="AlphaFoldDB" id="D1CHT3"/>
<evidence type="ECO:0000313" key="1">
    <source>
        <dbReference type="EMBL" id="ACZ43304.1"/>
    </source>
</evidence>
<dbReference type="Proteomes" id="UP000000323">
    <property type="component" value="Chromosome 2"/>
</dbReference>
<proteinExistence type="predicted"/>
<evidence type="ECO:0000313" key="2">
    <source>
        <dbReference type="Proteomes" id="UP000000323"/>
    </source>
</evidence>
<protein>
    <submittedName>
        <fullName evidence="1">Uncharacterized protein</fullName>
    </submittedName>
</protein>
<dbReference type="KEGG" id="ttr:Tter_2409"/>